<dbReference type="InterPro" id="IPR036291">
    <property type="entry name" value="NAD(P)-bd_dom_sf"/>
</dbReference>
<dbReference type="Pfam" id="PF01370">
    <property type="entry name" value="Epimerase"/>
    <property type="match status" value="1"/>
</dbReference>
<dbReference type="Gene3D" id="3.40.50.720">
    <property type="entry name" value="NAD(P)-binding Rossmann-like Domain"/>
    <property type="match status" value="1"/>
</dbReference>
<protein>
    <submittedName>
        <fullName evidence="2">NAD-dependent epimerase/dehydratase family protein</fullName>
    </submittedName>
</protein>
<proteinExistence type="predicted"/>
<reference evidence="2" key="1">
    <citation type="journal article" date="2020" name="mSystems">
        <title>Genome- and Community-Level Interaction Insights into Carbon Utilization and Element Cycling Functions of Hydrothermarchaeota in Hydrothermal Sediment.</title>
        <authorList>
            <person name="Zhou Z."/>
            <person name="Liu Y."/>
            <person name="Xu W."/>
            <person name="Pan J."/>
            <person name="Luo Z.H."/>
            <person name="Li M."/>
        </authorList>
    </citation>
    <scope>NUCLEOTIDE SEQUENCE [LARGE SCALE GENOMIC DNA]</scope>
    <source>
        <strain evidence="2">SpSt-464</strain>
    </source>
</reference>
<organism evidence="2">
    <name type="scientific">candidate division WOR-3 bacterium</name>
    <dbReference type="NCBI Taxonomy" id="2052148"/>
    <lineage>
        <taxon>Bacteria</taxon>
        <taxon>Bacteria division WOR-3</taxon>
    </lineage>
</organism>
<comment type="caution">
    <text evidence="2">The sequence shown here is derived from an EMBL/GenBank/DDBJ whole genome shotgun (WGS) entry which is preliminary data.</text>
</comment>
<dbReference type="PANTHER" id="PTHR43245:SF13">
    <property type="entry name" value="UDP-D-APIOSE_UDP-D-XYLOSE SYNTHASE 2"/>
    <property type="match status" value="1"/>
</dbReference>
<dbReference type="AlphaFoldDB" id="A0A7C3NDH2"/>
<feature type="domain" description="NAD-dependent epimerase/dehydratase" evidence="1">
    <location>
        <begin position="10"/>
        <end position="247"/>
    </location>
</feature>
<dbReference type="PANTHER" id="PTHR43245">
    <property type="entry name" value="BIFUNCTIONAL POLYMYXIN RESISTANCE PROTEIN ARNA"/>
    <property type="match status" value="1"/>
</dbReference>
<name>A0A7C3NDH2_UNCW3</name>
<dbReference type="SUPFAM" id="SSF51735">
    <property type="entry name" value="NAD(P)-binding Rossmann-fold domains"/>
    <property type="match status" value="1"/>
</dbReference>
<accession>A0A7C3NDH2</accession>
<evidence type="ECO:0000313" key="2">
    <source>
        <dbReference type="EMBL" id="HFK23602.1"/>
    </source>
</evidence>
<sequence length="325" mass="37480">MKKLKIKSALLLGGLGFIGYNLSKYLIENGVDVTIIDSKNGSSGYNEFHMINLRKEKINIIEDSIGNVEKYKDQIKNTDCVVDLAALISHSDSMKNPLFDIENNTIEHIKFLEVFKSFKNKKVVYISTRQVYGKQEKFPVDESSNVNPVDVNGINKYATEMYYSLYSRYYGFPLTILRLSNIYGEGMHIKDKRLSFIGWFLNRVITNNPIELYSDGSTLRDLLYVKDLVRTIYNSMIVENTGIFNVGSDYSYSLKSIAEKLVKLNPKSSIIYIPFPDEIKNIDIGSFKPDNSKAKEFLNHKEETLLDEGLKNTYEYYQKYKGYYL</sequence>
<dbReference type="EMBL" id="DSTT01000003">
    <property type="protein sequence ID" value="HFK23602.1"/>
    <property type="molecule type" value="Genomic_DNA"/>
</dbReference>
<dbReference type="InterPro" id="IPR001509">
    <property type="entry name" value="Epimerase_deHydtase"/>
</dbReference>
<gene>
    <name evidence="2" type="ORF">ENS15_02995</name>
</gene>
<evidence type="ECO:0000259" key="1">
    <source>
        <dbReference type="Pfam" id="PF01370"/>
    </source>
</evidence>
<dbReference type="InterPro" id="IPR050177">
    <property type="entry name" value="Lipid_A_modif_metabolic_enz"/>
</dbReference>